<comment type="caution">
    <text evidence="1">The sequence shown here is derived from an EMBL/GenBank/DDBJ whole genome shotgun (WGS) entry which is preliminary data.</text>
</comment>
<gene>
    <name evidence="1" type="ORF">CNEO2_980017</name>
</gene>
<dbReference type="RefSeq" id="WP_125150012.1">
    <property type="nucleotide sequence ID" value="NZ_CAKJVF010000107.1"/>
</dbReference>
<dbReference type="SUPFAM" id="SSF57938">
    <property type="entry name" value="DnaJ/Hsp40 cysteine-rich domain"/>
    <property type="match status" value="1"/>
</dbReference>
<evidence type="ECO:0000313" key="2">
    <source>
        <dbReference type="Proteomes" id="UP001189143"/>
    </source>
</evidence>
<dbReference type="AlphaFoldDB" id="A0AAD2DG05"/>
<protein>
    <submittedName>
        <fullName evidence="1">Uncharacterized protein</fullName>
    </submittedName>
</protein>
<evidence type="ECO:0000313" key="1">
    <source>
        <dbReference type="EMBL" id="CAI3698967.1"/>
    </source>
</evidence>
<dbReference type="Gene3D" id="6.20.20.10">
    <property type="match status" value="1"/>
</dbReference>
<dbReference type="InterPro" id="IPR036410">
    <property type="entry name" value="HSP_DnaJ_Cys-rich_dom_sf"/>
</dbReference>
<dbReference type="Proteomes" id="UP001189143">
    <property type="component" value="Unassembled WGS sequence"/>
</dbReference>
<reference evidence="1" key="1">
    <citation type="submission" date="2022-10" db="EMBL/GenBank/DDBJ databases">
        <authorList>
            <person name="Aires J."/>
            <person name="Mesa V."/>
        </authorList>
    </citation>
    <scope>NUCLEOTIDE SEQUENCE</scope>
    <source>
        <strain evidence="1">Clostridium neonatale JD116</strain>
    </source>
</reference>
<accession>A0AAD2DG05</accession>
<sequence length="202" mass="23099">MKKIVIECSTCKGTGLYKGMSERDNCAVVCSVCKGTGKVDFYYNEFEGRKKRSDVKRVFKSSCGYVHSDKDVTTEDGKVIKFSEGGCSYEEWLNGKEPKPVEDLYCPYIWNNTGMGHEPLNDCKEHCGFGSISACKKYDCKEECWNKLKVFKENLKALESEFISIGYTQNSIDDIKNSNNARTIREQLENLENEKSYWGENQ</sequence>
<organism evidence="1 2">
    <name type="scientific">Clostridium neonatale</name>
    <dbReference type="NCBI Taxonomy" id="137838"/>
    <lineage>
        <taxon>Bacteria</taxon>
        <taxon>Bacillati</taxon>
        <taxon>Bacillota</taxon>
        <taxon>Clostridia</taxon>
        <taxon>Eubacteriales</taxon>
        <taxon>Clostridiaceae</taxon>
        <taxon>Clostridium</taxon>
    </lineage>
</organism>
<name>A0AAD2DG05_9CLOT</name>
<proteinExistence type="predicted"/>
<dbReference type="EMBL" id="CAMTCP010000301">
    <property type="protein sequence ID" value="CAI3698967.1"/>
    <property type="molecule type" value="Genomic_DNA"/>
</dbReference>